<keyword evidence="2" id="KW-0150">Chloroplast</keyword>
<evidence type="ECO:0000313" key="12">
    <source>
        <dbReference type="EMBL" id="KAK4781432.1"/>
    </source>
</evidence>
<comment type="caution">
    <text evidence="12">The sequence shown here is derived from an EMBL/GenBank/DDBJ whole genome shotgun (WGS) entry which is preliminary data.</text>
</comment>
<dbReference type="InterPro" id="IPR001890">
    <property type="entry name" value="RNA-binding_CRM"/>
</dbReference>
<dbReference type="GO" id="GO:0006397">
    <property type="term" value="P:mRNA processing"/>
    <property type="evidence" value="ECO:0007669"/>
    <property type="project" value="UniProtKB-KW"/>
</dbReference>
<dbReference type="Proteomes" id="UP001346149">
    <property type="component" value="Unassembled WGS sequence"/>
</dbReference>
<evidence type="ECO:0000256" key="8">
    <source>
        <dbReference type="ARBA" id="ARBA00023187"/>
    </source>
</evidence>
<evidence type="ECO:0000256" key="2">
    <source>
        <dbReference type="ARBA" id="ARBA00022528"/>
    </source>
</evidence>
<evidence type="ECO:0000313" key="13">
    <source>
        <dbReference type="Proteomes" id="UP001346149"/>
    </source>
</evidence>
<dbReference type="PANTHER" id="PTHR31846:SF4">
    <property type="entry name" value="CRS1 _ YHBY (CRM) DOMAIN-CONTAINING PROTEIN"/>
    <property type="match status" value="1"/>
</dbReference>
<comment type="subcellular location">
    <subcellularLocation>
        <location evidence="1">Plastid</location>
        <location evidence="1">Chloroplast</location>
    </subcellularLocation>
</comment>
<evidence type="ECO:0000256" key="10">
    <source>
        <dbReference type="PROSITE-ProRule" id="PRU00626"/>
    </source>
</evidence>
<evidence type="ECO:0000256" key="4">
    <source>
        <dbReference type="ARBA" id="ARBA00022664"/>
    </source>
</evidence>
<dbReference type="PROSITE" id="PS51295">
    <property type="entry name" value="CRM"/>
    <property type="match status" value="1"/>
</dbReference>
<evidence type="ECO:0000256" key="1">
    <source>
        <dbReference type="ARBA" id="ARBA00004229"/>
    </source>
</evidence>
<dbReference type="GO" id="GO:1990904">
    <property type="term" value="C:ribonucleoprotein complex"/>
    <property type="evidence" value="ECO:0007669"/>
    <property type="project" value="UniProtKB-KW"/>
</dbReference>
<dbReference type="FunFam" id="3.30.110.60:FF:000003">
    <property type="entry name" value="CRM-domain containing factor CFM3B, chloroplastic"/>
    <property type="match status" value="1"/>
</dbReference>
<dbReference type="AlphaFoldDB" id="A0AAN7LJW0"/>
<evidence type="ECO:0000256" key="9">
    <source>
        <dbReference type="ARBA" id="ARBA00023274"/>
    </source>
</evidence>
<keyword evidence="3" id="KW-0934">Plastid</keyword>
<keyword evidence="13" id="KW-1185">Reference proteome</keyword>
<dbReference type="InterPro" id="IPR045278">
    <property type="entry name" value="CRS1/CFM2/CFM3"/>
</dbReference>
<keyword evidence="4" id="KW-0507">mRNA processing</keyword>
<feature type="domain" description="CRM" evidence="11">
    <location>
        <begin position="52"/>
        <end position="152"/>
    </location>
</feature>
<sequence length="169" mass="19576">MIDEASKSKSIRLVKKIEHKLAMAQAKKLRAETLLSKVEASMIPASPDDDQEILTEEERIMFRKVGLRMKQYLPLGIRGVFDGVIENMHLHWKHRELVKLISKQKTLSFVEDMARLLEYESGGVLVAIQRLSKGFALIYYRGKNYYRPISLRPRNLFTKTKALKRSIAM</sequence>
<evidence type="ECO:0000256" key="3">
    <source>
        <dbReference type="ARBA" id="ARBA00022640"/>
    </source>
</evidence>
<evidence type="ECO:0000256" key="7">
    <source>
        <dbReference type="ARBA" id="ARBA00022946"/>
    </source>
</evidence>
<keyword evidence="6 10" id="KW-0694">RNA-binding</keyword>
<proteinExistence type="predicted"/>
<dbReference type="GO" id="GO:0009507">
    <property type="term" value="C:chloroplast"/>
    <property type="evidence" value="ECO:0007669"/>
    <property type="project" value="UniProtKB-SubCell"/>
</dbReference>
<protein>
    <recommendedName>
        <fullName evidence="11">CRM domain-containing protein</fullName>
    </recommendedName>
</protein>
<evidence type="ECO:0000259" key="11">
    <source>
        <dbReference type="PROSITE" id="PS51295"/>
    </source>
</evidence>
<gene>
    <name evidence="12" type="ORF">SAY86_015534</name>
</gene>
<dbReference type="Gene3D" id="3.30.110.60">
    <property type="entry name" value="YhbY-like"/>
    <property type="match status" value="1"/>
</dbReference>
<accession>A0AAN7LJW0</accession>
<reference evidence="12 13" key="1">
    <citation type="journal article" date="2023" name="Hortic Res">
        <title>Pangenome of water caltrop reveals structural variations and asymmetric subgenome divergence after allopolyploidization.</title>
        <authorList>
            <person name="Zhang X."/>
            <person name="Chen Y."/>
            <person name="Wang L."/>
            <person name="Yuan Y."/>
            <person name="Fang M."/>
            <person name="Shi L."/>
            <person name="Lu R."/>
            <person name="Comes H.P."/>
            <person name="Ma Y."/>
            <person name="Chen Y."/>
            <person name="Huang G."/>
            <person name="Zhou Y."/>
            <person name="Zheng Z."/>
            <person name="Qiu Y."/>
        </authorList>
    </citation>
    <scope>NUCLEOTIDE SEQUENCE [LARGE SCALE GENOMIC DNA]</scope>
    <source>
        <strain evidence="12">F231</strain>
    </source>
</reference>
<evidence type="ECO:0000256" key="6">
    <source>
        <dbReference type="ARBA" id="ARBA00022884"/>
    </source>
</evidence>
<keyword evidence="8" id="KW-0508">mRNA splicing</keyword>
<dbReference type="InterPro" id="IPR035920">
    <property type="entry name" value="YhbY-like_sf"/>
</dbReference>
<keyword evidence="9" id="KW-0687">Ribonucleoprotein</keyword>
<name>A0AAN7LJW0_TRANT</name>
<dbReference type="PANTHER" id="PTHR31846">
    <property type="entry name" value="CRS1 / YHBY (CRM) DOMAIN-CONTAINING PROTEIN"/>
    <property type="match status" value="1"/>
</dbReference>
<dbReference type="SMART" id="SM01103">
    <property type="entry name" value="CRS1_YhbY"/>
    <property type="match status" value="1"/>
</dbReference>
<dbReference type="EMBL" id="JAXQNO010000016">
    <property type="protein sequence ID" value="KAK4781432.1"/>
    <property type="molecule type" value="Genomic_DNA"/>
</dbReference>
<dbReference type="GO" id="GO:0003729">
    <property type="term" value="F:mRNA binding"/>
    <property type="evidence" value="ECO:0007669"/>
    <property type="project" value="InterPro"/>
</dbReference>
<dbReference type="GO" id="GO:0000373">
    <property type="term" value="P:Group II intron splicing"/>
    <property type="evidence" value="ECO:0007669"/>
    <property type="project" value="UniProtKB-ARBA"/>
</dbReference>
<keyword evidence="5" id="KW-0677">Repeat</keyword>
<keyword evidence="7" id="KW-0809">Transit peptide</keyword>
<organism evidence="12 13">
    <name type="scientific">Trapa natans</name>
    <name type="common">Water chestnut</name>
    <dbReference type="NCBI Taxonomy" id="22666"/>
    <lineage>
        <taxon>Eukaryota</taxon>
        <taxon>Viridiplantae</taxon>
        <taxon>Streptophyta</taxon>
        <taxon>Embryophyta</taxon>
        <taxon>Tracheophyta</taxon>
        <taxon>Spermatophyta</taxon>
        <taxon>Magnoliopsida</taxon>
        <taxon>eudicotyledons</taxon>
        <taxon>Gunneridae</taxon>
        <taxon>Pentapetalae</taxon>
        <taxon>rosids</taxon>
        <taxon>malvids</taxon>
        <taxon>Myrtales</taxon>
        <taxon>Lythraceae</taxon>
        <taxon>Trapa</taxon>
    </lineage>
</organism>
<dbReference type="Pfam" id="PF01985">
    <property type="entry name" value="CRS1_YhbY"/>
    <property type="match status" value="1"/>
</dbReference>
<evidence type="ECO:0000256" key="5">
    <source>
        <dbReference type="ARBA" id="ARBA00022737"/>
    </source>
</evidence>
<dbReference type="SUPFAM" id="SSF75471">
    <property type="entry name" value="YhbY-like"/>
    <property type="match status" value="1"/>
</dbReference>